<organism evidence="2 3">
    <name type="scientific">Dipteronia dyeriana</name>
    <dbReference type="NCBI Taxonomy" id="168575"/>
    <lineage>
        <taxon>Eukaryota</taxon>
        <taxon>Viridiplantae</taxon>
        <taxon>Streptophyta</taxon>
        <taxon>Embryophyta</taxon>
        <taxon>Tracheophyta</taxon>
        <taxon>Spermatophyta</taxon>
        <taxon>Magnoliopsida</taxon>
        <taxon>eudicotyledons</taxon>
        <taxon>Gunneridae</taxon>
        <taxon>Pentapetalae</taxon>
        <taxon>rosids</taxon>
        <taxon>malvids</taxon>
        <taxon>Sapindales</taxon>
        <taxon>Sapindaceae</taxon>
        <taxon>Hippocastanoideae</taxon>
        <taxon>Acereae</taxon>
        <taxon>Dipteronia</taxon>
    </lineage>
</organism>
<evidence type="ECO:0000313" key="2">
    <source>
        <dbReference type="EMBL" id="KAK2642392.1"/>
    </source>
</evidence>
<dbReference type="Gene3D" id="3.30.420.10">
    <property type="entry name" value="Ribonuclease H-like superfamily/Ribonuclease H"/>
    <property type="match status" value="1"/>
</dbReference>
<dbReference type="EMBL" id="JANJYI010000007">
    <property type="protein sequence ID" value="KAK2642392.1"/>
    <property type="molecule type" value="Genomic_DNA"/>
</dbReference>
<dbReference type="PANTHER" id="PTHR47074">
    <property type="entry name" value="BNAC02G40300D PROTEIN"/>
    <property type="match status" value="1"/>
</dbReference>
<dbReference type="AlphaFoldDB" id="A0AAD9WTZ9"/>
<dbReference type="InterPro" id="IPR012337">
    <property type="entry name" value="RNaseH-like_sf"/>
</dbReference>
<dbReference type="SUPFAM" id="SSF53098">
    <property type="entry name" value="Ribonuclease H-like"/>
    <property type="match status" value="1"/>
</dbReference>
<comment type="caution">
    <text evidence="2">The sequence shown here is derived from an EMBL/GenBank/DDBJ whole genome shotgun (WGS) entry which is preliminary data.</text>
</comment>
<dbReference type="InterPro" id="IPR036397">
    <property type="entry name" value="RNaseH_sf"/>
</dbReference>
<dbReference type="GO" id="GO:0003676">
    <property type="term" value="F:nucleic acid binding"/>
    <property type="evidence" value="ECO:0007669"/>
    <property type="project" value="InterPro"/>
</dbReference>
<dbReference type="PANTHER" id="PTHR47074:SF79">
    <property type="entry name" value="PUTATIVE-RELATED"/>
    <property type="match status" value="1"/>
</dbReference>
<proteinExistence type="predicted"/>
<feature type="domain" description="RNase H type-1" evidence="1">
    <location>
        <begin position="3"/>
        <end position="96"/>
    </location>
</feature>
<gene>
    <name evidence="2" type="ORF">Ddye_024155</name>
</gene>
<dbReference type="InterPro" id="IPR052929">
    <property type="entry name" value="RNase_H-like_EbsB-rel"/>
</dbReference>
<dbReference type="GO" id="GO:0004523">
    <property type="term" value="F:RNA-DNA hybrid ribonuclease activity"/>
    <property type="evidence" value="ECO:0007669"/>
    <property type="project" value="InterPro"/>
</dbReference>
<dbReference type="Proteomes" id="UP001280121">
    <property type="component" value="Unassembled WGS sequence"/>
</dbReference>
<evidence type="ECO:0000313" key="3">
    <source>
        <dbReference type="Proteomes" id="UP001280121"/>
    </source>
</evidence>
<evidence type="ECO:0000259" key="1">
    <source>
        <dbReference type="Pfam" id="PF13456"/>
    </source>
</evidence>
<sequence length="126" mass="13747">MASSSQKIEASFSPQIAEAMTILRGLQLALDTGLSPCRIDSDAEVIVNWINIGVVIFSKVGSVIDDIRLLLDQVLCVSFNFVPRTANQVAHMLAKNGLACDENLFWLEEFPSCVGSLVLTECRTCL</sequence>
<dbReference type="InterPro" id="IPR044730">
    <property type="entry name" value="RNase_H-like_dom_plant"/>
</dbReference>
<name>A0AAD9WTZ9_9ROSI</name>
<accession>A0AAD9WTZ9</accession>
<protein>
    <recommendedName>
        <fullName evidence="1">RNase H type-1 domain-containing protein</fullName>
    </recommendedName>
</protein>
<keyword evidence="3" id="KW-1185">Reference proteome</keyword>
<dbReference type="InterPro" id="IPR002156">
    <property type="entry name" value="RNaseH_domain"/>
</dbReference>
<dbReference type="Pfam" id="PF13456">
    <property type="entry name" value="RVT_3"/>
    <property type="match status" value="1"/>
</dbReference>
<dbReference type="CDD" id="cd06222">
    <property type="entry name" value="RNase_H_like"/>
    <property type="match status" value="1"/>
</dbReference>
<reference evidence="2" key="1">
    <citation type="journal article" date="2023" name="Plant J.">
        <title>Genome sequences and population genomics provide insights into the demographic history, inbreeding, and mutation load of two 'living fossil' tree species of Dipteronia.</title>
        <authorList>
            <person name="Feng Y."/>
            <person name="Comes H.P."/>
            <person name="Chen J."/>
            <person name="Zhu S."/>
            <person name="Lu R."/>
            <person name="Zhang X."/>
            <person name="Li P."/>
            <person name="Qiu J."/>
            <person name="Olsen K.M."/>
            <person name="Qiu Y."/>
        </authorList>
    </citation>
    <scope>NUCLEOTIDE SEQUENCE</scope>
    <source>
        <strain evidence="2">KIB01</strain>
    </source>
</reference>